<dbReference type="SUPFAM" id="SSF141673">
    <property type="entry name" value="MOSC N-terminal domain-like"/>
    <property type="match status" value="1"/>
</dbReference>
<dbReference type="RefSeq" id="WP_353979946.1">
    <property type="nucleotide sequence ID" value="NZ_CP159578.1"/>
</dbReference>
<evidence type="ECO:0000313" key="2">
    <source>
        <dbReference type="EMBL" id="XCJ78995.1"/>
    </source>
</evidence>
<dbReference type="EMBL" id="CP159578">
    <property type="protein sequence ID" value="XCJ78995.1"/>
    <property type="molecule type" value="Genomic_DNA"/>
</dbReference>
<proteinExistence type="predicted"/>
<dbReference type="SUPFAM" id="SSF50800">
    <property type="entry name" value="PK beta-barrel domain-like"/>
    <property type="match status" value="1"/>
</dbReference>
<feature type="domain" description="MOSC" evidence="1">
    <location>
        <begin position="115"/>
        <end position="262"/>
    </location>
</feature>
<dbReference type="GO" id="GO:0030170">
    <property type="term" value="F:pyridoxal phosphate binding"/>
    <property type="evidence" value="ECO:0007669"/>
    <property type="project" value="InterPro"/>
</dbReference>
<dbReference type="InterPro" id="IPR005302">
    <property type="entry name" value="MoCF_Sase_C"/>
</dbReference>
<dbReference type="PROSITE" id="PS51340">
    <property type="entry name" value="MOSC"/>
    <property type="match status" value="1"/>
</dbReference>
<dbReference type="PANTHER" id="PTHR14237:SF19">
    <property type="entry name" value="MITOCHONDRIAL AMIDOXIME REDUCING COMPONENT 1"/>
    <property type="match status" value="1"/>
</dbReference>
<evidence type="ECO:0000259" key="1">
    <source>
        <dbReference type="PROSITE" id="PS51340"/>
    </source>
</evidence>
<gene>
    <name evidence="2" type="ORF">ABV408_16345</name>
</gene>
<organism evidence="2">
    <name type="scientific">Salinicola endophyticus</name>
    <dbReference type="NCBI Taxonomy" id="1949083"/>
    <lineage>
        <taxon>Bacteria</taxon>
        <taxon>Pseudomonadati</taxon>
        <taxon>Pseudomonadota</taxon>
        <taxon>Gammaproteobacteria</taxon>
        <taxon>Oceanospirillales</taxon>
        <taxon>Halomonadaceae</taxon>
        <taxon>Salinicola</taxon>
    </lineage>
</organism>
<reference evidence="2" key="1">
    <citation type="submission" date="2024-06" db="EMBL/GenBank/DDBJ databases">
        <title>Complete genome of Salinicola endophyticus HNIBRBA4755.</title>
        <authorList>
            <person name="Shin S.Y."/>
            <person name="Kang H."/>
            <person name="Song J."/>
        </authorList>
    </citation>
    <scope>NUCLEOTIDE SEQUENCE</scope>
    <source>
        <strain evidence="2">HNIBRBA4755</strain>
    </source>
</reference>
<dbReference type="Pfam" id="PF03473">
    <property type="entry name" value="MOSC"/>
    <property type="match status" value="1"/>
</dbReference>
<dbReference type="GO" id="GO:0003824">
    <property type="term" value="F:catalytic activity"/>
    <property type="evidence" value="ECO:0007669"/>
    <property type="project" value="InterPro"/>
</dbReference>
<dbReference type="InterPro" id="IPR005303">
    <property type="entry name" value="MOCOS_middle"/>
</dbReference>
<name>A0AB74UE29_9GAMM</name>
<dbReference type="InterPro" id="IPR011037">
    <property type="entry name" value="Pyrv_Knase-like_insert_dom_sf"/>
</dbReference>
<dbReference type="Pfam" id="PF03476">
    <property type="entry name" value="MOSC_N"/>
    <property type="match status" value="1"/>
</dbReference>
<sequence length="263" mass="29090">MPTLSAIHRYPIKSAAGESLVQARVEEEGLVLDRRFMAIKPDGTFLTARTHPQLQRVRPSFDGERLTLTHDSLPPLDVAREEFSGEAVTTQVWGDEFAAQATHASLDAWFSEVAGEPARLLWLGERSPRYRDAIGVRVSFADGYPLLLISQASLDDLNRRTDGTHVMAQFRPNLVVTGTEPYAEDGWRRVRIGEVTFRVDAPCSRCAMVTVDPARGEKRADREPLKALAGYRRGARGKVYFGQNLVAENAGSVSVNDALVVLE</sequence>
<accession>A0AB74UE29</accession>
<dbReference type="PANTHER" id="PTHR14237">
    <property type="entry name" value="MOLYBDOPTERIN COFACTOR SULFURASE MOSC"/>
    <property type="match status" value="1"/>
</dbReference>
<protein>
    <submittedName>
        <fullName evidence="2">MOSC N-terminal beta barrel domain-containing protein</fullName>
    </submittedName>
</protein>
<dbReference type="AlphaFoldDB" id="A0AB74UE29"/>
<dbReference type="GO" id="GO:0030151">
    <property type="term" value="F:molybdenum ion binding"/>
    <property type="evidence" value="ECO:0007669"/>
    <property type="project" value="InterPro"/>
</dbReference>